<proteinExistence type="predicted"/>
<feature type="transmembrane region" description="Helical" evidence="1">
    <location>
        <begin position="18"/>
        <end position="40"/>
    </location>
</feature>
<dbReference type="SUPFAM" id="SSF53448">
    <property type="entry name" value="Nucleotide-diphospho-sugar transferases"/>
    <property type="match status" value="1"/>
</dbReference>
<dbReference type="EMBL" id="DQ295241">
    <property type="protein sequence ID" value="ABC25387.1"/>
    <property type="molecule type" value="Genomic_DNA"/>
</dbReference>
<feature type="transmembrane region" description="Helical" evidence="1">
    <location>
        <begin position="319"/>
        <end position="342"/>
    </location>
</feature>
<keyword evidence="1" id="KW-0812">Transmembrane</keyword>
<name>Q2PY40_9BACT</name>
<evidence type="ECO:0008006" key="3">
    <source>
        <dbReference type="Google" id="ProtNLM"/>
    </source>
</evidence>
<evidence type="ECO:0000256" key="1">
    <source>
        <dbReference type="SAM" id="Phobius"/>
    </source>
</evidence>
<organism evidence="2">
    <name type="scientific">uncultured marine bacterium Ant39E11</name>
    <dbReference type="NCBI Taxonomy" id="360427"/>
    <lineage>
        <taxon>Bacteria</taxon>
        <taxon>environmental samples</taxon>
    </lineage>
</organism>
<dbReference type="InterPro" id="IPR029044">
    <property type="entry name" value="Nucleotide-diphossugar_trans"/>
</dbReference>
<accession>Q2PY40</accession>
<sequence>MEMCWECLKGLDVMYATWLFFSLITLILLLAQFKSIIALWPSWRQNTLAPTADMTLVLLGKDAVDHVKPWLEALQSHPHTQNTPVIVVDDQSQGQTRQALDQLIKAYPHMHAVHVPPSVRFQDSSKLAYTLGFKACTTRYAVCVSLQFQPPEQLNQWLSTMMEHLGGRVLASWTWSQSLGGLWLQFEHAMEHLYAARRQVNAGRATGLKASAFAIDVKSFFQVKGFLSHMHLDGGTIEFLMNDLAKLGQVRPVLAKNMALLPRFELPMDVRVHKHRKWKERNGLKIAGILQAIHLLLWTLLIAKPLYDVGFQGPIDHFLLISGSLTILPLLNAYTLSMIWCASDHSWSMGLLSPLYWIKTLLRIRRS</sequence>
<keyword evidence="1" id="KW-1133">Transmembrane helix</keyword>
<feature type="transmembrane region" description="Helical" evidence="1">
    <location>
        <begin position="286"/>
        <end position="307"/>
    </location>
</feature>
<keyword evidence="1" id="KW-0472">Membrane</keyword>
<evidence type="ECO:0000313" key="2">
    <source>
        <dbReference type="EMBL" id="ABC25387.1"/>
    </source>
</evidence>
<protein>
    <recommendedName>
        <fullName evidence="3">Glycosyltransferase 2-like domain-containing protein</fullName>
    </recommendedName>
</protein>
<reference evidence="2" key="1">
    <citation type="journal article" date="2006" name="Appl. Environ. Microbiol.">
        <title>Comparative genomics of DNA fragments from six Antarctic marine planktonic bacteria.</title>
        <authorList>
            <person name="Grzymski J.J."/>
            <person name="Carter B.J."/>
            <person name="DeLong E.F."/>
            <person name="Feldman R.A."/>
            <person name="Ghadiri A."/>
            <person name="Murray A.E."/>
        </authorList>
    </citation>
    <scope>NUCLEOTIDE SEQUENCE</scope>
</reference>
<dbReference type="AlphaFoldDB" id="Q2PY40"/>